<comment type="caution">
    <text evidence="1">The sequence shown here is derived from an EMBL/GenBank/DDBJ whole genome shotgun (WGS) entry which is preliminary data.</text>
</comment>
<proteinExistence type="predicted"/>
<name>A0AAW1RF86_9CHLO</name>
<dbReference type="AlphaFoldDB" id="A0AAW1RF86"/>
<evidence type="ECO:0000313" key="2">
    <source>
        <dbReference type="Proteomes" id="UP001438707"/>
    </source>
</evidence>
<reference evidence="1 2" key="1">
    <citation type="journal article" date="2024" name="Nat. Commun.">
        <title>Phylogenomics reveals the evolutionary origins of lichenization in chlorophyte algae.</title>
        <authorList>
            <person name="Puginier C."/>
            <person name="Libourel C."/>
            <person name="Otte J."/>
            <person name="Skaloud P."/>
            <person name="Haon M."/>
            <person name="Grisel S."/>
            <person name="Petersen M."/>
            <person name="Berrin J.G."/>
            <person name="Delaux P.M."/>
            <person name="Dal Grande F."/>
            <person name="Keller J."/>
        </authorList>
    </citation>
    <scope>NUCLEOTIDE SEQUENCE [LARGE SCALE GENOMIC DNA]</scope>
    <source>
        <strain evidence="1 2">SAG 2145</strain>
    </source>
</reference>
<dbReference type="EMBL" id="JALJOS010000012">
    <property type="protein sequence ID" value="KAK9832389.1"/>
    <property type="molecule type" value="Genomic_DNA"/>
</dbReference>
<keyword evidence="2" id="KW-1185">Reference proteome</keyword>
<organism evidence="1 2">
    <name type="scientific">Apatococcus lobatus</name>
    <dbReference type="NCBI Taxonomy" id="904363"/>
    <lineage>
        <taxon>Eukaryota</taxon>
        <taxon>Viridiplantae</taxon>
        <taxon>Chlorophyta</taxon>
        <taxon>core chlorophytes</taxon>
        <taxon>Trebouxiophyceae</taxon>
        <taxon>Chlorellales</taxon>
        <taxon>Chlorellaceae</taxon>
        <taxon>Apatococcus</taxon>
    </lineage>
</organism>
<sequence length="158" mass="17178">MGYRFTRQDSTGHSPYLLMYGRYPVLPGGVVQDNPGADTQAPLDESIDRHASASSGLQQSALARVEKAQDWQIHSHASRHIHGKTSAKVIHPDDLAPGSYVHHRPPAGAGHKRKLASSSIIMHFVSINRIGTTCVLRDAQGREAISHISNITPYKLSG</sequence>
<protein>
    <submittedName>
        <fullName evidence="1">Uncharacterized protein</fullName>
    </submittedName>
</protein>
<dbReference type="Proteomes" id="UP001438707">
    <property type="component" value="Unassembled WGS sequence"/>
</dbReference>
<evidence type="ECO:0000313" key="1">
    <source>
        <dbReference type="EMBL" id="KAK9832389.1"/>
    </source>
</evidence>
<accession>A0AAW1RF86</accession>
<gene>
    <name evidence="1" type="ORF">WJX74_008678</name>
</gene>